<evidence type="ECO:0000256" key="1">
    <source>
        <dbReference type="ARBA" id="ARBA00012771"/>
    </source>
</evidence>
<evidence type="ECO:0000313" key="8">
    <source>
        <dbReference type="Proteomes" id="UP001143981"/>
    </source>
</evidence>
<dbReference type="Pfam" id="PF05175">
    <property type="entry name" value="MTS"/>
    <property type="match status" value="1"/>
</dbReference>
<comment type="caution">
    <text evidence="7">The sequence shown here is derived from an EMBL/GenBank/DDBJ whole genome shotgun (WGS) entry which is preliminary data.</text>
</comment>
<evidence type="ECO:0000256" key="5">
    <source>
        <dbReference type="ARBA" id="ARBA00048391"/>
    </source>
</evidence>
<feature type="non-terminal residue" evidence="7">
    <location>
        <position position="248"/>
    </location>
</feature>
<dbReference type="Gene3D" id="3.40.50.150">
    <property type="entry name" value="Vaccinia Virus protein VP39"/>
    <property type="match status" value="1"/>
</dbReference>
<dbReference type="PROSITE" id="PS00092">
    <property type="entry name" value="N6_MTASE"/>
    <property type="match status" value="1"/>
</dbReference>
<dbReference type="InterPro" id="IPR029063">
    <property type="entry name" value="SAM-dependent_MTases_sf"/>
</dbReference>
<reference evidence="7" key="1">
    <citation type="submission" date="2022-07" db="EMBL/GenBank/DDBJ databases">
        <title>Phylogenomic reconstructions and comparative analyses of Kickxellomycotina fungi.</title>
        <authorList>
            <person name="Reynolds N.K."/>
            <person name="Stajich J.E."/>
            <person name="Barry K."/>
            <person name="Grigoriev I.V."/>
            <person name="Crous P."/>
            <person name="Smith M.E."/>
        </authorList>
    </citation>
    <scope>NUCLEOTIDE SEQUENCE</scope>
    <source>
        <strain evidence="7">BCRC 34381</strain>
    </source>
</reference>
<evidence type="ECO:0000313" key="7">
    <source>
        <dbReference type="EMBL" id="KAJ1727259.1"/>
    </source>
</evidence>
<evidence type="ECO:0000256" key="3">
    <source>
        <dbReference type="ARBA" id="ARBA00022679"/>
    </source>
</evidence>
<evidence type="ECO:0000259" key="6">
    <source>
        <dbReference type="Pfam" id="PF05175"/>
    </source>
</evidence>
<dbReference type="EC" id="2.1.1.297" evidence="1"/>
<evidence type="ECO:0000256" key="4">
    <source>
        <dbReference type="ARBA" id="ARBA00022691"/>
    </source>
</evidence>
<gene>
    <name evidence="7" type="ORF">LPJ61_004669</name>
</gene>
<dbReference type="PANTHER" id="PTHR18895:SF74">
    <property type="entry name" value="MTRF1L RELEASE FACTOR GLUTAMINE METHYLTRANSFERASE"/>
    <property type="match status" value="1"/>
</dbReference>
<dbReference type="OrthoDB" id="269872at2759"/>
<dbReference type="PANTHER" id="PTHR18895">
    <property type="entry name" value="HEMK METHYLTRANSFERASE"/>
    <property type="match status" value="1"/>
</dbReference>
<comment type="catalytic activity">
    <reaction evidence="5">
        <text>L-glutaminyl-[peptide chain release factor] + S-adenosyl-L-methionine = N(5)-methyl-L-glutaminyl-[peptide chain release factor] + S-adenosyl-L-homocysteine + H(+)</text>
        <dbReference type="Rhea" id="RHEA:42896"/>
        <dbReference type="Rhea" id="RHEA-COMP:10271"/>
        <dbReference type="Rhea" id="RHEA-COMP:10272"/>
        <dbReference type="ChEBI" id="CHEBI:15378"/>
        <dbReference type="ChEBI" id="CHEBI:30011"/>
        <dbReference type="ChEBI" id="CHEBI:57856"/>
        <dbReference type="ChEBI" id="CHEBI:59789"/>
        <dbReference type="ChEBI" id="CHEBI:61891"/>
        <dbReference type="EC" id="2.1.1.297"/>
    </reaction>
</comment>
<dbReference type="InterPro" id="IPR007848">
    <property type="entry name" value="Small_mtfrase_dom"/>
</dbReference>
<dbReference type="InterPro" id="IPR004556">
    <property type="entry name" value="HemK-like"/>
</dbReference>
<organism evidence="7 8">
    <name type="scientific">Coemansia biformis</name>
    <dbReference type="NCBI Taxonomy" id="1286918"/>
    <lineage>
        <taxon>Eukaryota</taxon>
        <taxon>Fungi</taxon>
        <taxon>Fungi incertae sedis</taxon>
        <taxon>Zoopagomycota</taxon>
        <taxon>Kickxellomycotina</taxon>
        <taxon>Kickxellomycetes</taxon>
        <taxon>Kickxellales</taxon>
        <taxon>Kickxellaceae</taxon>
        <taxon>Coemansia</taxon>
    </lineage>
</organism>
<proteinExistence type="predicted"/>
<keyword evidence="2" id="KW-0489">Methyltransferase</keyword>
<dbReference type="GO" id="GO:0102559">
    <property type="term" value="F:peptide chain release factor N(5)-glutamine methyltransferase activity"/>
    <property type="evidence" value="ECO:0007669"/>
    <property type="project" value="UniProtKB-EC"/>
</dbReference>
<dbReference type="GO" id="GO:0003676">
    <property type="term" value="F:nucleic acid binding"/>
    <property type="evidence" value="ECO:0007669"/>
    <property type="project" value="InterPro"/>
</dbReference>
<dbReference type="NCBIfam" id="TIGR00536">
    <property type="entry name" value="hemK_fam"/>
    <property type="match status" value="1"/>
</dbReference>
<dbReference type="InterPro" id="IPR002052">
    <property type="entry name" value="DNA_methylase_N6_adenine_CS"/>
</dbReference>
<keyword evidence="3" id="KW-0808">Transferase</keyword>
<name>A0A9W7YAB6_9FUNG</name>
<dbReference type="AlphaFoldDB" id="A0A9W7YAB6"/>
<dbReference type="InterPro" id="IPR050320">
    <property type="entry name" value="N5-glutamine_MTase"/>
</dbReference>
<dbReference type="EMBL" id="JANBOI010001163">
    <property type="protein sequence ID" value="KAJ1727259.1"/>
    <property type="molecule type" value="Genomic_DNA"/>
</dbReference>
<sequence length="248" mass="27336">MVEHVRKVIGESATHAEHAEALRLRARLWRDHPAPSAAEIEHDSKRFSSVQWAWLRQAVADRVEHHKPLQYILGHQPFGKAVMGTRPPVLIPRWETEEWMLRLAGQLSAHHAGHQTARQGSSHPWQINILDACTGSGCISLGLACELPAGAARIAGVDVSADAIALANSNLTRNAKILNNEVEFHQLDLLAPDVLSRLGAIRNDGWDMVVANPPYVTPAEYAQLDADVRDWEDVRALVPMPPSTVNAQ</sequence>
<keyword evidence="8" id="KW-1185">Reference proteome</keyword>
<accession>A0A9W7YAB6</accession>
<evidence type="ECO:0000256" key="2">
    <source>
        <dbReference type="ARBA" id="ARBA00022603"/>
    </source>
</evidence>
<feature type="domain" description="Methyltransferase small" evidence="6">
    <location>
        <begin position="128"/>
        <end position="219"/>
    </location>
</feature>
<dbReference type="Proteomes" id="UP001143981">
    <property type="component" value="Unassembled WGS sequence"/>
</dbReference>
<dbReference type="CDD" id="cd02440">
    <property type="entry name" value="AdoMet_MTases"/>
    <property type="match status" value="1"/>
</dbReference>
<dbReference type="SUPFAM" id="SSF53335">
    <property type="entry name" value="S-adenosyl-L-methionine-dependent methyltransferases"/>
    <property type="match status" value="1"/>
</dbReference>
<keyword evidence="4" id="KW-0949">S-adenosyl-L-methionine</keyword>
<dbReference type="GO" id="GO:0005739">
    <property type="term" value="C:mitochondrion"/>
    <property type="evidence" value="ECO:0007669"/>
    <property type="project" value="TreeGrafter"/>
</dbReference>
<dbReference type="GO" id="GO:0032259">
    <property type="term" value="P:methylation"/>
    <property type="evidence" value="ECO:0007669"/>
    <property type="project" value="UniProtKB-KW"/>
</dbReference>
<protein>
    <recommendedName>
        <fullName evidence="1">peptide chain release factor N(5)-glutamine methyltransferase</fullName>
        <ecNumber evidence="1">2.1.1.297</ecNumber>
    </recommendedName>
</protein>